<dbReference type="SUPFAM" id="SSF54631">
    <property type="entry name" value="CBS-domain pair"/>
    <property type="match status" value="1"/>
</dbReference>
<dbReference type="InterPro" id="IPR001807">
    <property type="entry name" value="ClC"/>
</dbReference>
<dbReference type="Pfam" id="PF00654">
    <property type="entry name" value="Voltage_CLC"/>
    <property type="match status" value="1"/>
</dbReference>
<dbReference type="InterPro" id="IPR046342">
    <property type="entry name" value="CBS_dom_sf"/>
</dbReference>
<dbReference type="GO" id="GO:0005769">
    <property type="term" value="C:early endosome"/>
    <property type="evidence" value="ECO:0007669"/>
    <property type="project" value="TreeGrafter"/>
</dbReference>
<feature type="transmembrane region" description="Helical" evidence="9">
    <location>
        <begin position="393"/>
        <end position="421"/>
    </location>
</feature>
<name>A0A448YJG7_BRENA</name>
<feature type="transmembrane region" description="Helical" evidence="9">
    <location>
        <begin position="224"/>
        <end position="245"/>
    </location>
</feature>
<evidence type="ECO:0000256" key="1">
    <source>
        <dbReference type="ARBA" id="ARBA00004141"/>
    </source>
</evidence>
<evidence type="ECO:0000256" key="8">
    <source>
        <dbReference type="PROSITE-ProRule" id="PRU00703"/>
    </source>
</evidence>
<keyword evidence="8" id="KW-0129">CBS domain</keyword>
<sequence>MLLHDLKFGICLDTFLHARLQCGNVWSDWGSQLVSGWLLKTFINFVVLLITAIFFVIIAFLIASRYSSINKSGIAEMKMIISGLKLEGFLDFSMILNKILSLIFVIASGLWLGYEGPLVHIACSLLNTALNAFSRFGVAFQNEALRREFLASGISIGIALAFNAPIGGVLFALEQIQSFFPIDKLMWNSFVCTTIGVTVLQMLHPFKDSSVNDSFRVDHKNNWLYFEAFFYVLLGLLCGALGIAFNRLNIRFASFRKQTIGDKSRLKLAEVLVVAAVTNILAFFLKASHLNLNELMSMLFTDCADDPRNPLCLSSDHVFPYKTLLTILFLLVKSYFISAYTYGISLPGGVLVPSLTIGALIGRLLGVFLEYFQSIFSKSSFFLQCYNEKSSCISVASYAVVGSASFFAAVTNMSVASVVIVSELTGALNYIIPIMMGVFCAKILNDLILGKSLYELWLIATNQSYLPSDLEDTMTISQLSTTTAAQLMSSIDELEVIWDNKTTTLRMLKELPASPYGHPILKSPFDPQLIGFVTSYEIAQKLDSIPSEYLASPDSIVQFTELDQGCFSMRDIITPVEDLFVVNPNFSLLTAYQVLDKLKMSNIFVCHAGSSKCRGMISKQDLVELVHSEDRKLKNEFR</sequence>
<feature type="transmembrane region" description="Helical" evidence="9">
    <location>
        <begin position="42"/>
        <end position="67"/>
    </location>
</feature>
<dbReference type="InterPro" id="IPR014743">
    <property type="entry name" value="Cl-channel_core"/>
</dbReference>
<comment type="similarity">
    <text evidence="9">Belongs to the chloride channel (TC 2.A.49) family.</text>
</comment>
<dbReference type="SUPFAM" id="SSF81340">
    <property type="entry name" value="Clc chloride channel"/>
    <property type="match status" value="1"/>
</dbReference>
<feature type="transmembrane region" description="Helical" evidence="9">
    <location>
        <begin position="265"/>
        <end position="285"/>
    </location>
</feature>
<keyword evidence="6 9" id="KW-0472">Membrane</keyword>
<dbReference type="PRINTS" id="PR00762">
    <property type="entry name" value="CLCHANNEL"/>
</dbReference>
<feature type="transmembrane region" description="Helical" evidence="9">
    <location>
        <begin position="150"/>
        <end position="173"/>
    </location>
</feature>
<feature type="transmembrane region" description="Helical" evidence="9">
    <location>
        <begin position="350"/>
        <end position="372"/>
    </location>
</feature>
<keyword evidence="7 9" id="KW-0868">Chloride</keyword>
<dbReference type="PANTHER" id="PTHR45711">
    <property type="entry name" value="CHLORIDE CHANNEL PROTEIN"/>
    <property type="match status" value="1"/>
</dbReference>
<dbReference type="GO" id="GO:0005886">
    <property type="term" value="C:plasma membrane"/>
    <property type="evidence" value="ECO:0007669"/>
    <property type="project" value="TreeGrafter"/>
</dbReference>
<dbReference type="PROSITE" id="PS51371">
    <property type="entry name" value="CBS"/>
    <property type="match status" value="1"/>
</dbReference>
<accession>A0A448YJG7</accession>
<evidence type="ECO:0000256" key="7">
    <source>
        <dbReference type="ARBA" id="ARBA00023214"/>
    </source>
</evidence>
<feature type="transmembrane region" description="Helical" evidence="9">
    <location>
        <begin position="324"/>
        <end position="344"/>
    </location>
</feature>
<keyword evidence="4 9" id="KW-1133">Transmembrane helix</keyword>
<keyword evidence="12" id="KW-1185">Reference proteome</keyword>
<evidence type="ECO:0000256" key="6">
    <source>
        <dbReference type="ARBA" id="ARBA00023136"/>
    </source>
</evidence>
<evidence type="ECO:0000256" key="4">
    <source>
        <dbReference type="ARBA" id="ARBA00022989"/>
    </source>
</evidence>
<evidence type="ECO:0000256" key="9">
    <source>
        <dbReference type="RuleBase" id="RU361221"/>
    </source>
</evidence>
<dbReference type="InParanoid" id="A0A448YJG7"/>
<feature type="domain" description="CBS" evidence="10">
    <location>
        <begin position="573"/>
        <end position="633"/>
    </location>
</feature>
<evidence type="ECO:0000256" key="5">
    <source>
        <dbReference type="ARBA" id="ARBA00023065"/>
    </source>
</evidence>
<dbReference type="SMR" id="A0A448YJG7"/>
<organism evidence="11 12">
    <name type="scientific">Brettanomyces naardenensis</name>
    <name type="common">Yeast</name>
    <dbReference type="NCBI Taxonomy" id="13370"/>
    <lineage>
        <taxon>Eukaryota</taxon>
        <taxon>Fungi</taxon>
        <taxon>Dikarya</taxon>
        <taxon>Ascomycota</taxon>
        <taxon>Saccharomycotina</taxon>
        <taxon>Pichiomycetes</taxon>
        <taxon>Pichiales</taxon>
        <taxon>Pichiaceae</taxon>
        <taxon>Brettanomyces</taxon>
    </lineage>
</organism>
<reference evidence="11 12" key="1">
    <citation type="submission" date="2018-12" db="EMBL/GenBank/DDBJ databases">
        <authorList>
            <person name="Tiukova I."/>
            <person name="Dainat J."/>
        </authorList>
    </citation>
    <scope>NUCLEOTIDE SEQUENCE [LARGE SCALE GENOMIC DNA]</scope>
</reference>
<feature type="transmembrane region" description="Helical" evidence="9">
    <location>
        <begin position="427"/>
        <end position="444"/>
    </location>
</feature>
<proteinExistence type="inferred from homology"/>
<dbReference type="InterPro" id="IPR000644">
    <property type="entry name" value="CBS_dom"/>
</dbReference>
<gene>
    <name evidence="11" type="ORF">BRENAR_LOCUS1782</name>
</gene>
<feature type="transmembrane region" description="Helical" evidence="9">
    <location>
        <begin position="88"/>
        <end position="112"/>
    </location>
</feature>
<feature type="transmembrane region" description="Helical" evidence="9">
    <location>
        <begin position="185"/>
        <end position="203"/>
    </location>
</feature>
<protein>
    <recommendedName>
        <fullName evidence="9">Chloride channel protein</fullName>
    </recommendedName>
</protein>
<dbReference type="GO" id="GO:0005247">
    <property type="term" value="F:voltage-gated chloride channel activity"/>
    <property type="evidence" value="ECO:0007669"/>
    <property type="project" value="TreeGrafter"/>
</dbReference>
<evidence type="ECO:0000313" key="11">
    <source>
        <dbReference type="EMBL" id="VEU21047.1"/>
    </source>
</evidence>
<evidence type="ECO:0000259" key="10">
    <source>
        <dbReference type="PROSITE" id="PS51371"/>
    </source>
</evidence>
<evidence type="ECO:0000313" key="12">
    <source>
        <dbReference type="Proteomes" id="UP000290900"/>
    </source>
</evidence>
<keyword evidence="3 9" id="KW-0812">Transmembrane</keyword>
<dbReference type="Proteomes" id="UP000290900">
    <property type="component" value="Unassembled WGS sequence"/>
</dbReference>
<evidence type="ECO:0000256" key="2">
    <source>
        <dbReference type="ARBA" id="ARBA00022448"/>
    </source>
</evidence>
<dbReference type="AlphaFoldDB" id="A0A448YJG7"/>
<keyword evidence="2 9" id="KW-0813">Transport</keyword>
<dbReference type="Gene3D" id="3.10.580.10">
    <property type="entry name" value="CBS-domain"/>
    <property type="match status" value="1"/>
</dbReference>
<keyword evidence="5 9" id="KW-0406">Ion transport</keyword>
<evidence type="ECO:0000256" key="3">
    <source>
        <dbReference type="ARBA" id="ARBA00022692"/>
    </source>
</evidence>
<dbReference type="EMBL" id="CAACVR010000009">
    <property type="protein sequence ID" value="VEU21047.1"/>
    <property type="molecule type" value="Genomic_DNA"/>
</dbReference>
<dbReference type="GO" id="GO:0005794">
    <property type="term" value="C:Golgi apparatus"/>
    <property type="evidence" value="ECO:0007669"/>
    <property type="project" value="TreeGrafter"/>
</dbReference>
<comment type="subcellular location">
    <subcellularLocation>
        <location evidence="1 9">Membrane</location>
        <topology evidence="1 9">Multi-pass membrane protein</topology>
    </subcellularLocation>
</comment>
<dbReference type="PANTHER" id="PTHR45711:SF6">
    <property type="entry name" value="CHLORIDE CHANNEL PROTEIN"/>
    <property type="match status" value="1"/>
</dbReference>
<dbReference type="Gene3D" id="1.10.3080.10">
    <property type="entry name" value="Clc chloride channel"/>
    <property type="match status" value="1"/>
</dbReference>
<dbReference type="OrthoDB" id="44789at2759"/>